<gene>
    <name evidence="1" type="ORF">BOTNAR_0257g00130</name>
</gene>
<accession>A0A4Z1I2A5</accession>
<name>A0A4Z1I2A5_9HELO</name>
<keyword evidence="2" id="KW-1185">Reference proteome</keyword>
<proteinExistence type="predicted"/>
<protein>
    <submittedName>
        <fullName evidence="1">Uncharacterized protein</fullName>
    </submittedName>
</protein>
<comment type="caution">
    <text evidence="1">The sequence shown here is derived from an EMBL/GenBank/DDBJ whole genome shotgun (WGS) entry which is preliminary data.</text>
</comment>
<organism evidence="1 2">
    <name type="scientific">Botryotinia narcissicola</name>
    <dbReference type="NCBI Taxonomy" id="278944"/>
    <lineage>
        <taxon>Eukaryota</taxon>
        <taxon>Fungi</taxon>
        <taxon>Dikarya</taxon>
        <taxon>Ascomycota</taxon>
        <taxon>Pezizomycotina</taxon>
        <taxon>Leotiomycetes</taxon>
        <taxon>Helotiales</taxon>
        <taxon>Sclerotiniaceae</taxon>
        <taxon>Botryotinia</taxon>
    </lineage>
</organism>
<evidence type="ECO:0000313" key="2">
    <source>
        <dbReference type="Proteomes" id="UP000297452"/>
    </source>
</evidence>
<dbReference type="EMBL" id="PQXJ01000257">
    <property type="protein sequence ID" value="TGO54874.1"/>
    <property type="molecule type" value="Genomic_DNA"/>
</dbReference>
<sequence>MVETVNVKLGTDVDCRTPYVCMGNAATTKMPSNSATGRGKATECSESQRNEWASHDSTSYYLLRKQNLSLYNYQRLIGASVLHDNRLVMEWRLITLVRV</sequence>
<dbReference type="Proteomes" id="UP000297452">
    <property type="component" value="Unassembled WGS sequence"/>
</dbReference>
<reference evidence="1 2" key="1">
    <citation type="submission" date="2017-12" db="EMBL/GenBank/DDBJ databases">
        <title>Comparative genomics of Botrytis spp.</title>
        <authorList>
            <person name="Valero-Jimenez C.A."/>
            <person name="Tapia P."/>
            <person name="Veloso J."/>
            <person name="Silva-Moreno E."/>
            <person name="Staats M."/>
            <person name="Valdes J.H."/>
            <person name="Van Kan J.A.L."/>
        </authorList>
    </citation>
    <scope>NUCLEOTIDE SEQUENCE [LARGE SCALE GENOMIC DNA]</scope>
    <source>
        <strain evidence="1 2">MUCL2120</strain>
    </source>
</reference>
<dbReference type="AlphaFoldDB" id="A0A4Z1I2A5"/>
<evidence type="ECO:0000313" key="1">
    <source>
        <dbReference type="EMBL" id="TGO54874.1"/>
    </source>
</evidence>